<accession>A0A0A2X8K4</accession>
<dbReference type="Pfam" id="PF00557">
    <property type="entry name" value="Peptidase_M24"/>
    <property type="match status" value="1"/>
</dbReference>
<dbReference type="InterPro" id="IPR050659">
    <property type="entry name" value="Peptidase_M24B"/>
</dbReference>
<evidence type="ECO:0000313" key="6">
    <source>
        <dbReference type="Proteomes" id="UP000030364"/>
    </source>
</evidence>
<feature type="domain" description="Creatinase N-terminal" evidence="4">
    <location>
        <begin position="2"/>
        <end position="119"/>
    </location>
</feature>
<dbReference type="InterPro" id="IPR000587">
    <property type="entry name" value="Creatinase_N"/>
</dbReference>
<dbReference type="PANTHER" id="PTHR46112:SF3">
    <property type="entry name" value="AMINOPEPTIDASE YPDF"/>
    <property type="match status" value="1"/>
</dbReference>
<keyword evidence="5" id="KW-0645">Protease</keyword>
<dbReference type="Proteomes" id="UP000030364">
    <property type="component" value="Unassembled WGS sequence"/>
</dbReference>
<dbReference type="EMBL" id="JPSL02000033">
    <property type="protein sequence ID" value="KGQ21544.2"/>
    <property type="molecule type" value="Genomic_DNA"/>
</dbReference>
<dbReference type="GO" id="GO:0004177">
    <property type="term" value="F:aminopeptidase activity"/>
    <property type="evidence" value="ECO:0007669"/>
    <property type="project" value="UniProtKB-KW"/>
</dbReference>
<keyword evidence="5" id="KW-0031">Aminopeptidase</keyword>
<dbReference type="InterPro" id="IPR001131">
    <property type="entry name" value="Peptidase_M24B_aminopep-P_CS"/>
</dbReference>
<dbReference type="GO" id="GO:0008235">
    <property type="term" value="F:metalloexopeptidase activity"/>
    <property type="evidence" value="ECO:0007669"/>
    <property type="project" value="UniProtKB-ARBA"/>
</dbReference>
<dbReference type="PROSITE" id="PS00491">
    <property type="entry name" value="PROLINE_PEPTIDASE"/>
    <property type="match status" value="1"/>
</dbReference>
<keyword evidence="6" id="KW-1185">Reference proteome</keyword>
<evidence type="ECO:0000313" key="5">
    <source>
        <dbReference type="EMBL" id="KGQ21544.2"/>
    </source>
</evidence>
<proteinExistence type="predicted"/>
<keyword evidence="2" id="KW-0378">Hydrolase</keyword>
<dbReference type="PANTHER" id="PTHR46112">
    <property type="entry name" value="AMINOPEPTIDASE"/>
    <property type="match status" value="1"/>
</dbReference>
<evidence type="ECO:0000256" key="2">
    <source>
        <dbReference type="ARBA" id="ARBA00022801"/>
    </source>
</evidence>
<reference evidence="5 6" key="1">
    <citation type="journal article" date="2015" name="Genome Announc.">
        <title>Draft Genome Sequence of the Thermophile Thermus filiformis ATCC 43280, Producer of Carotenoid-(Di)glucoside-Branched Fatty Acid (Di)esters and Source of Hyperthermostable Enzymes of Biotechnological Interest.</title>
        <authorList>
            <person name="Mandelli F."/>
            <person name="Oliveira Ramires B."/>
            <person name="Couger M.B."/>
            <person name="Paixao D.A."/>
            <person name="Camilo C.M."/>
            <person name="Polikarpov I."/>
            <person name="Prade R."/>
            <person name="Riano-Pachon D.M."/>
            <person name="Squina F.M."/>
        </authorList>
    </citation>
    <scope>NUCLEOTIDE SEQUENCE [LARGE SCALE GENOMIC DNA]</scope>
    <source>
        <strain evidence="5 6">ATCC 43280</strain>
    </source>
</reference>
<protein>
    <submittedName>
        <fullName evidence="5">Aminopeptidase</fullName>
    </submittedName>
</protein>
<sequence length="346" mass="38585">MQELLRLLEQEGLDGLYLTKPESVRYLSDFSAPEDAQVYVSREGALLLTDGRYAVQAEEESRIPFKILTREERKAFLGSLEGRVGFEAEHLPYARLEELRELAPVEWVPTRGLVERLRVRKTPEEVQRIQKAQALADEAFRHVLARVAPGVREVDLALELEFHLRRHGAEAAAFPIIVASGPRGAMPHGVASEKVIREGEMVTVDFGARYLGYHSDLTRTFGVGRVEPEKKRLFHAVLLALEEVLAQLGPGRSTKELDALARRVLEKEGLKEYFTHSLGHGVGLAVHEAPGLNAYTEEVLEPGMVVTVEPGVYLPGFAGVRVEELVLITEGGFQLLSRLDRGWLEV</sequence>
<dbReference type="SUPFAM" id="SSF53092">
    <property type="entry name" value="Creatinase/prolidase N-terminal domain"/>
    <property type="match status" value="1"/>
</dbReference>
<dbReference type="Gene3D" id="3.90.230.10">
    <property type="entry name" value="Creatinase/methionine aminopeptidase superfamily"/>
    <property type="match status" value="1"/>
</dbReference>
<name>A0A0A2X8K4_THEFI</name>
<dbReference type="RefSeq" id="WP_038065579.1">
    <property type="nucleotide sequence ID" value="NZ_JPSL02000033.1"/>
</dbReference>
<dbReference type="Pfam" id="PF01321">
    <property type="entry name" value="Creatinase_N"/>
    <property type="match status" value="1"/>
</dbReference>
<gene>
    <name evidence="5" type="ORF">THFILI_00880</name>
</gene>
<dbReference type="InterPro" id="IPR001714">
    <property type="entry name" value="Pept_M24_MAP"/>
</dbReference>
<dbReference type="STRING" id="276.THFILI_00880"/>
<dbReference type="SUPFAM" id="SSF55920">
    <property type="entry name" value="Creatinase/aminopeptidase"/>
    <property type="match status" value="1"/>
</dbReference>
<comment type="caution">
    <text evidence="5">The sequence shown here is derived from an EMBL/GenBank/DDBJ whole genome shotgun (WGS) entry which is preliminary data.</text>
</comment>
<evidence type="ECO:0000256" key="1">
    <source>
        <dbReference type="ARBA" id="ARBA00022723"/>
    </source>
</evidence>
<dbReference type="CDD" id="cd01092">
    <property type="entry name" value="APP-like"/>
    <property type="match status" value="1"/>
</dbReference>
<dbReference type="InterPro" id="IPR000994">
    <property type="entry name" value="Pept_M24"/>
</dbReference>
<dbReference type="PRINTS" id="PR00599">
    <property type="entry name" value="MAPEPTIDASE"/>
</dbReference>
<dbReference type="InterPro" id="IPR036005">
    <property type="entry name" value="Creatinase/aminopeptidase-like"/>
</dbReference>
<feature type="domain" description="Peptidase M24" evidence="3">
    <location>
        <begin position="128"/>
        <end position="330"/>
    </location>
</feature>
<dbReference type="Gene3D" id="3.40.350.10">
    <property type="entry name" value="Creatinase/prolidase N-terminal domain"/>
    <property type="match status" value="1"/>
</dbReference>
<dbReference type="AlphaFoldDB" id="A0A0A2X8K4"/>
<evidence type="ECO:0000259" key="3">
    <source>
        <dbReference type="Pfam" id="PF00557"/>
    </source>
</evidence>
<dbReference type="InterPro" id="IPR029149">
    <property type="entry name" value="Creatin/AminoP/Spt16_N"/>
</dbReference>
<evidence type="ECO:0000259" key="4">
    <source>
        <dbReference type="Pfam" id="PF01321"/>
    </source>
</evidence>
<organism evidence="5 6">
    <name type="scientific">Thermus filiformis</name>
    <dbReference type="NCBI Taxonomy" id="276"/>
    <lineage>
        <taxon>Bacteria</taxon>
        <taxon>Thermotogati</taxon>
        <taxon>Deinococcota</taxon>
        <taxon>Deinococci</taxon>
        <taxon>Thermales</taxon>
        <taxon>Thermaceae</taxon>
        <taxon>Thermus</taxon>
    </lineage>
</organism>
<dbReference type="GO" id="GO:0046872">
    <property type="term" value="F:metal ion binding"/>
    <property type="evidence" value="ECO:0007669"/>
    <property type="project" value="UniProtKB-KW"/>
</dbReference>
<keyword evidence="1" id="KW-0479">Metal-binding</keyword>